<dbReference type="Proteomes" id="UP000480854">
    <property type="component" value="Unassembled WGS sequence"/>
</dbReference>
<sequence>MCRGDCPLPSSPPLRGRGDCRRSAPSTATAGEGWGGGRRVLVADRAGEPRPGGCRRAGCRGAGPARPAISVLRIDIFTNRPARTPSARPPVTSRATASAASR</sequence>
<reference evidence="2 3" key="1">
    <citation type="submission" date="2018-07" db="EMBL/GenBank/DDBJ databases">
        <title>Genome sequence of Azospirillum sp. ATCC 49961.</title>
        <authorList>
            <person name="Sant'Anna F.H."/>
            <person name="Baldani J.I."/>
            <person name="Zilli J.E."/>
            <person name="Reis V.M."/>
            <person name="Hartmann A."/>
            <person name="Cruz L."/>
            <person name="de Souza E.M."/>
            <person name="de Oliveira Pedrosa F."/>
            <person name="Passaglia L.M.P."/>
        </authorList>
    </citation>
    <scope>NUCLEOTIDE SEQUENCE [LARGE SCALE GENOMIC DNA]</scope>
    <source>
        <strain evidence="2 3">ATCC 49961</strain>
    </source>
</reference>
<keyword evidence="3" id="KW-1185">Reference proteome</keyword>
<organism evidence="2 3">
    <name type="scientific">Roseomonas genomospecies 6</name>
    <dbReference type="NCBI Taxonomy" id="214106"/>
    <lineage>
        <taxon>Bacteria</taxon>
        <taxon>Pseudomonadati</taxon>
        <taxon>Pseudomonadota</taxon>
        <taxon>Alphaproteobacteria</taxon>
        <taxon>Acetobacterales</taxon>
        <taxon>Roseomonadaceae</taxon>
        <taxon>Roseomonas</taxon>
    </lineage>
</organism>
<feature type="compositionally biased region" description="Low complexity" evidence="1">
    <location>
        <begin position="92"/>
        <end position="102"/>
    </location>
</feature>
<evidence type="ECO:0000313" key="2">
    <source>
        <dbReference type="EMBL" id="KAA0680934.1"/>
    </source>
</evidence>
<name>A0A9W7NJW5_9PROT</name>
<evidence type="ECO:0000256" key="1">
    <source>
        <dbReference type="SAM" id="MobiDB-lite"/>
    </source>
</evidence>
<protein>
    <submittedName>
        <fullName evidence="2">Uncharacterized protein</fullName>
    </submittedName>
</protein>
<dbReference type="EMBL" id="QOKW01000007">
    <property type="protein sequence ID" value="KAA0680934.1"/>
    <property type="molecule type" value="Genomic_DNA"/>
</dbReference>
<gene>
    <name evidence="2" type="ORF">DS843_11010</name>
</gene>
<comment type="caution">
    <text evidence="2">The sequence shown here is derived from an EMBL/GenBank/DDBJ whole genome shotgun (WGS) entry which is preliminary data.</text>
</comment>
<dbReference type="AlphaFoldDB" id="A0A9W7NJW5"/>
<feature type="region of interest" description="Disordered" evidence="1">
    <location>
        <begin position="1"/>
        <end position="39"/>
    </location>
</feature>
<feature type="region of interest" description="Disordered" evidence="1">
    <location>
        <begin position="80"/>
        <end position="102"/>
    </location>
</feature>
<accession>A0A9W7NJW5</accession>
<evidence type="ECO:0000313" key="3">
    <source>
        <dbReference type="Proteomes" id="UP000480854"/>
    </source>
</evidence>
<proteinExistence type="predicted"/>